<dbReference type="PANTHER" id="PTHR34047:SF8">
    <property type="entry name" value="PROTEIN YKFC"/>
    <property type="match status" value="1"/>
</dbReference>
<reference evidence="3 4" key="1">
    <citation type="submission" date="2011-02" db="EMBL/GenBank/DDBJ databases">
        <authorList>
            <person name="Weinstock G."/>
            <person name="Sodergren E."/>
            <person name="Clifton S."/>
            <person name="Fulton L."/>
            <person name="Fulton B."/>
            <person name="Courtney L."/>
            <person name="Fronick C."/>
            <person name="Harrison M."/>
            <person name="Strong C."/>
            <person name="Farmer C."/>
            <person name="Delahaunty K."/>
            <person name="Markovic C."/>
            <person name="Hall O."/>
            <person name="Minx P."/>
            <person name="Tomlinson C."/>
            <person name="Mitreva M."/>
            <person name="Hou S."/>
            <person name="Chen J."/>
            <person name="Wollam A."/>
            <person name="Pepin K.H."/>
            <person name="Johnson M."/>
            <person name="Bhonagiri V."/>
            <person name="Zhang X."/>
            <person name="Suruliraj S."/>
            <person name="Warren W."/>
            <person name="Chinwalla A."/>
            <person name="Mardis E.R."/>
            <person name="Wilson R.K."/>
        </authorList>
    </citation>
    <scope>NUCLEOTIDE SEQUENCE [LARGE SCALE GENOMIC DNA]</scope>
    <source>
        <strain evidence="3 4">YIT 11859</strain>
    </source>
</reference>
<comment type="similarity">
    <text evidence="1">Belongs to the bacterial reverse transcriptase family.</text>
</comment>
<proteinExistence type="inferred from homology"/>
<dbReference type="Pfam" id="PF00078">
    <property type="entry name" value="RVT_1"/>
    <property type="match status" value="1"/>
</dbReference>
<evidence type="ECO:0000256" key="1">
    <source>
        <dbReference type="ARBA" id="ARBA00034120"/>
    </source>
</evidence>
<evidence type="ECO:0000313" key="3">
    <source>
        <dbReference type="EMBL" id="EGG54790.1"/>
    </source>
</evidence>
<sequence length="190" mass="22365">MISLLHKILRSPIAENGTVKPSEIETSQGAPVSSTLANILLNELDHELEKRGHRFVRYADAMMIFCKSKRAAERTLENLRPYIEGKLFLKINEQKTKVSHIADFELKFLGFGFWRSKEGFRSRPHQKSMAKCKLKLKELTPRSRGQSLNDFRKKLREFICGWVNYFKKASMKKFVRNTDGWLRRRIRQTY</sequence>
<dbReference type="InterPro" id="IPR013597">
    <property type="entry name" value="Mat_intron_G2"/>
</dbReference>
<feature type="domain" description="Reverse transcriptase" evidence="2">
    <location>
        <begin position="1"/>
        <end position="113"/>
    </location>
</feature>
<dbReference type="InterPro" id="IPR051083">
    <property type="entry name" value="GrpII_Intron_Splice-Mob/Def"/>
</dbReference>
<organism evidence="3 4">
    <name type="scientific">Parasutterella excrementihominis YIT 11859</name>
    <dbReference type="NCBI Taxonomy" id="762966"/>
    <lineage>
        <taxon>Bacteria</taxon>
        <taxon>Pseudomonadati</taxon>
        <taxon>Pseudomonadota</taxon>
        <taxon>Betaproteobacteria</taxon>
        <taxon>Burkholderiales</taxon>
        <taxon>Sutterellaceae</taxon>
        <taxon>Parasutterella</taxon>
    </lineage>
</organism>
<dbReference type="eggNOG" id="COG3344">
    <property type="taxonomic scope" value="Bacteria"/>
</dbReference>
<keyword evidence="4" id="KW-1185">Reference proteome</keyword>
<dbReference type="Proteomes" id="UP000005156">
    <property type="component" value="Unassembled WGS sequence"/>
</dbReference>
<evidence type="ECO:0000259" key="2">
    <source>
        <dbReference type="PROSITE" id="PS50878"/>
    </source>
</evidence>
<dbReference type="PANTHER" id="PTHR34047">
    <property type="entry name" value="NUCLEAR INTRON MATURASE 1, MITOCHONDRIAL-RELATED"/>
    <property type="match status" value="1"/>
</dbReference>
<dbReference type="PROSITE" id="PS50878">
    <property type="entry name" value="RT_POL"/>
    <property type="match status" value="1"/>
</dbReference>
<evidence type="ECO:0000313" key="4">
    <source>
        <dbReference type="Proteomes" id="UP000005156"/>
    </source>
</evidence>
<dbReference type="InterPro" id="IPR043502">
    <property type="entry name" value="DNA/RNA_pol_sf"/>
</dbReference>
<protein>
    <submittedName>
        <fullName evidence="3">Group II intron, maturase-specific domain protein</fullName>
    </submittedName>
</protein>
<dbReference type="HOGENOM" id="CLU_013584_1_0_4"/>
<dbReference type="Pfam" id="PF08388">
    <property type="entry name" value="GIIM"/>
    <property type="match status" value="1"/>
</dbReference>
<accession>F3QK96</accession>
<comment type="caution">
    <text evidence="3">The sequence shown here is derived from an EMBL/GenBank/DDBJ whole genome shotgun (WGS) entry which is preliminary data.</text>
</comment>
<dbReference type="SUPFAM" id="SSF56672">
    <property type="entry name" value="DNA/RNA polymerases"/>
    <property type="match status" value="1"/>
</dbReference>
<name>F3QK96_9BURK</name>
<gene>
    <name evidence="3" type="ORF">HMPREF9439_01354</name>
</gene>
<dbReference type="EMBL" id="AFBP01000035">
    <property type="protein sequence ID" value="EGG54790.1"/>
    <property type="molecule type" value="Genomic_DNA"/>
</dbReference>
<dbReference type="AlphaFoldDB" id="F3QK96"/>
<dbReference type="InterPro" id="IPR000477">
    <property type="entry name" value="RT_dom"/>
</dbReference>